<protein>
    <recommendedName>
        <fullName evidence="2">Aldehyde dehydrogenase domain-containing protein</fullName>
    </recommendedName>
</protein>
<gene>
    <name evidence="3" type="ORF">AGOR_G00204280</name>
</gene>
<dbReference type="InterPro" id="IPR050740">
    <property type="entry name" value="Aldehyde_DH_Superfamily"/>
</dbReference>
<sequence length="158" mass="17681">MGILSLVRNYGLLRKIQPGLPVMLHRLYSLDVSADLLRTQAFIGGKWVSAPSSFPVLDPATGEEIASVSDCGPEHAQDAINAAYSAFYLWKEQTAKERSILLRKWFDLVTQHKEDLAKLIICGVCECPLNPFYYGPRGSHFHLTRSIVKSSDRFIGKD</sequence>
<evidence type="ECO:0000313" key="3">
    <source>
        <dbReference type="EMBL" id="KAI1885495.1"/>
    </source>
</evidence>
<dbReference type="Gene3D" id="3.40.605.10">
    <property type="entry name" value="Aldehyde Dehydrogenase, Chain A, domain 1"/>
    <property type="match status" value="1"/>
</dbReference>
<organism evidence="3 4">
    <name type="scientific">Albula goreensis</name>
    <dbReference type="NCBI Taxonomy" id="1534307"/>
    <lineage>
        <taxon>Eukaryota</taxon>
        <taxon>Metazoa</taxon>
        <taxon>Chordata</taxon>
        <taxon>Craniata</taxon>
        <taxon>Vertebrata</taxon>
        <taxon>Euteleostomi</taxon>
        <taxon>Actinopterygii</taxon>
        <taxon>Neopterygii</taxon>
        <taxon>Teleostei</taxon>
        <taxon>Albuliformes</taxon>
        <taxon>Albulidae</taxon>
        <taxon>Albula</taxon>
    </lineage>
</organism>
<dbReference type="PANTHER" id="PTHR43353">
    <property type="entry name" value="SUCCINATE-SEMIALDEHYDE DEHYDROGENASE, MITOCHONDRIAL"/>
    <property type="match status" value="1"/>
</dbReference>
<dbReference type="GO" id="GO:0005739">
    <property type="term" value="C:mitochondrion"/>
    <property type="evidence" value="ECO:0007669"/>
    <property type="project" value="TreeGrafter"/>
</dbReference>
<evidence type="ECO:0000259" key="2">
    <source>
        <dbReference type="Pfam" id="PF00171"/>
    </source>
</evidence>
<dbReference type="PANTHER" id="PTHR43353:SF5">
    <property type="entry name" value="SUCCINATE-SEMIALDEHYDE DEHYDROGENASE, MITOCHONDRIAL"/>
    <property type="match status" value="1"/>
</dbReference>
<dbReference type="InterPro" id="IPR015590">
    <property type="entry name" value="Aldehyde_DH_dom"/>
</dbReference>
<evidence type="ECO:0000313" key="4">
    <source>
        <dbReference type="Proteomes" id="UP000829720"/>
    </source>
</evidence>
<reference evidence="3" key="1">
    <citation type="submission" date="2021-01" db="EMBL/GenBank/DDBJ databases">
        <authorList>
            <person name="Zahm M."/>
            <person name="Roques C."/>
            <person name="Cabau C."/>
            <person name="Klopp C."/>
            <person name="Donnadieu C."/>
            <person name="Jouanno E."/>
            <person name="Lampietro C."/>
            <person name="Louis A."/>
            <person name="Herpin A."/>
            <person name="Echchiki A."/>
            <person name="Berthelot C."/>
            <person name="Parey E."/>
            <person name="Roest-Crollius H."/>
            <person name="Braasch I."/>
            <person name="Postlethwait J."/>
            <person name="Bobe J."/>
            <person name="Montfort J."/>
            <person name="Bouchez O."/>
            <person name="Begum T."/>
            <person name="Mejri S."/>
            <person name="Adams A."/>
            <person name="Chen W.-J."/>
            <person name="Guiguen Y."/>
        </authorList>
    </citation>
    <scope>NUCLEOTIDE SEQUENCE</scope>
    <source>
        <tissue evidence="3">Blood</tissue>
    </source>
</reference>
<dbReference type="InterPro" id="IPR016161">
    <property type="entry name" value="Ald_DH/histidinol_DH"/>
</dbReference>
<evidence type="ECO:0000256" key="1">
    <source>
        <dbReference type="ARBA" id="ARBA00023002"/>
    </source>
</evidence>
<proteinExistence type="predicted"/>
<feature type="domain" description="Aldehyde dehydrogenase" evidence="2">
    <location>
        <begin position="47"/>
        <end position="120"/>
    </location>
</feature>
<dbReference type="GO" id="GO:0004777">
    <property type="term" value="F:succinate-semialdehyde dehydrogenase (NAD+) activity"/>
    <property type="evidence" value="ECO:0007669"/>
    <property type="project" value="TreeGrafter"/>
</dbReference>
<dbReference type="InterPro" id="IPR016162">
    <property type="entry name" value="Ald_DH_N"/>
</dbReference>
<dbReference type="Proteomes" id="UP000829720">
    <property type="component" value="Unassembled WGS sequence"/>
</dbReference>
<dbReference type="Pfam" id="PF00171">
    <property type="entry name" value="Aldedh"/>
    <property type="match status" value="1"/>
</dbReference>
<dbReference type="EMBL" id="JAERUA010000020">
    <property type="protein sequence ID" value="KAI1885495.1"/>
    <property type="molecule type" value="Genomic_DNA"/>
</dbReference>
<name>A0A8T3CS36_9TELE</name>
<dbReference type="SUPFAM" id="SSF53720">
    <property type="entry name" value="ALDH-like"/>
    <property type="match status" value="1"/>
</dbReference>
<dbReference type="OrthoDB" id="310895at2759"/>
<keyword evidence="1" id="KW-0560">Oxidoreductase</keyword>
<comment type="caution">
    <text evidence="3">The sequence shown here is derived from an EMBL/GenBank/DDBJ whole genome shotgun (WGS) entry which is preliminary data.</text>
</comment>
<dbReference type="GO" id="GO:0009450">
    <property type="term" value="P:gamma-aminobutyric acid catabolic process"/>
    <property type="evidence" value="ECO:0007669"/>
    <property type="project" value="TreeGrafter"/>
</dbReference>
<dbReference type="AlphaFoldDB" id="A0A8T3CS36"/>
<keyword evidence="4" id="KW-1185">Reference proteome</keyword>
<accession>A0A8T3CS36</accession>